<dbReference type="EMBL" id="ML977528">
    <property type="protein sequence ID" value="KAF2123384.1"/>
    <property type="molecule type" value="Genomic_DNA"/>
</dbReference>
<feature type="signal peptide" evidence="3">
    <location>
        <begin position="1"/>
        <end position="25"/>
    </location>
</feature>
<dbReference type="InterPro" id="IPR013595">
    <property type="entry name" value="Pept_S33_TAP-like_C"/>
</dbReference>
<dbReference type="Proteomes" id="UP000799771">
    <property type="component" value="Unassembled WGS sequence"/>
</dbReference>
<dbReference type="PANTHER" id="PTHR43248:SF30">
    <property type="entry name" value="AB HYDROLASE-1 DOMAIN-CONTAINING PROTEIN"/>
    <property type="match status" value="1"/>
</dbReference>
<dbReference type="OrthoDB" id="425534at2759"/>
<keyword evidence="3" id="KW-0732">Signal</keyword>
<comment type="similarity">
    <text evidence="1">Belongs to the peptidase S33 family.</text>
</comment>
<dbReference type="RefSeq" id="XP_033517778.1">
    <property type="nucleotide sequence ID" value="XM_033672641.1"/>
</dbReference>
<evidence type="ECO:0000256" key="2">
    <source>
        <dbReference type="ARBA" id="ARBA00022801"/>
    </source>
</evidence>
<dbReference type="Pfam" id="PF00561">
    <property type="entry name" value="Abhydrolase_1"/>
    <property type="match status" value="1"/>
</dbReference>
<dbReference type="Gene3D" id="3.40.50.1820">
    <property type="entry name" value="alpha/beta hydrolase"/>
    <property type="match status" value="1"/>
</dbReference>
<feature type="domain" description="Peptidase S33 tripeptidyl aminopeptidase-like C-terminal" evidence="5">
    <location>
        <begin position="369"/>
        <end position="459"/>
    </location>
</feature>
<dbReference type="GeneID" id="54413073"/>
<evidence type="ECO:0000313" key="7">
    <source>
        <dbReference type="Proteomes" id="UP000799771"/>
    </source>
</evidence>
<keyword evidence="7" id="KW-1185">Reference proteome</keyword>
<protein>
    <recommendedName>
        <fullName evidence="8">Alpha/beta-hydrolase</fullName>
    </recommendedName>
</protein>
<dbReference type="InterPro" id="IPR029058">
    <property type="entry name" value="AB_hydrolase_fold"/>
</dbReference>
<evidence type="ECO:0000259" key="4">
    <source>
        <dbReference type="Pfam" id="PF00561"/>
    </source>
</evidence>
<dbReference type="PANTHER" id="PTHR43248">
    <property type="entry name" value="2-SUCCINYL-6-HYDROXY-2,4-CYCLOHEXADIENE-1-CARBOXYLATE SYNTHASE"/>
    <property type="match status" value="1"/>
</dbReference>
<dbReference type="Pfam" id="PF08386">
    <property type="entry name" value="Abhydrolase_4"/>
    <property type="match status" value="1"/>
</dbReference>
<dbReference type="AlphaFoldDB" id="A0A6A5ZWS3"/>
<dbReference type="SUPFAM" id="SSF53474">
    <property type="entry name" value="alpha/beta-Hydrolases"/>
    <property type="match status" value="1"/>
</dbReference>
<feature type="domain" description="AB hydrolase-1" evidence="4">
    <location>
        <begin position="55"/>
        <end position="206"/>
    </location>
</feature>
<evidence type="ECO:0000259" key="5">
    <source>
        <dbReference type="Pfam" id="PF08386"/>
    </source>
</evidence>
<evidence type="ECO:0000256" key="1">
    <source>
        <dbReference type="ARBA" id="ARBA00010088"/>
    </source>
</evidence>
<evidence type="ECO:0000313" key="6">
    <source>
        <dbReference type="EMBL" id="KAF2123384.1"/>
    </source>
</evidence>
<feature type="chain" id="PRO_5025467652" description="Alpha/beta-hydrolase" evidence="3">
    <location>
        <begin position="26"/>
        <end position="464"/>
    </location>
</feature>
<evidence type="ECO:0008006" key="8">
    <source>
        <dbReference type="Google" id="ProtNLM"/>
    </source>
</evidence>
<evidence type="ECO:0000256" key="3">
    <source>
        <dbReference type="SAM" id="SignalP"/>
    </source>
</evidence>
<dbReference type="InterPro" id="IPR051601">
    <property type="entry name" value="Serine_prot/Carboxylest_S33"/>
</dbReference>
<dbReference type="InterPro" id="IPR000073">
    <property type="entry name" value="AB_hydrolase_1"/>
</dbReference>
<keyword evidence="2" id="KW-0378">Hydrolase</keyword>
<organism evidence="6 7">
    <name type="scientific">Dothidotthia symphoricarpi CBS 119687</name>
    <dbReference type="NCBI Taxonomy" id="1392245"/>
    <lineage>
        <taxon>Eukaryota</taxon>
        <taxon>Fungi</taxon>
        <taxon>Dikarya</taxon>
        <taxon>Ascomycota</taxon>
        <taxon>Pezizomycotina</taxon>
        <taxon>Dothideomycetes</taxon>
        <taxon>Pleosporomycetidae</taxon>
        <taxon>Pleosporales</taxon>
        <taxon>Dothidotthiaceae</taxon>
        <taxon>Dothidotthia</taxon>
    </lineage>
</organism>
<accession>A0A6A5ZWS3</accession>
<dbReference type="GO" id="GO:0016787">
    <property type="term" value="F:hydrolase activity"/>
    <property type="evidence" value="ECO:0007669"/>
    <property type="project" value="UniProtKB-KW"/>
</dbReference>
<name>A0A6A5ZWS3_9PLEO</name>
<proteinExistence type="inferred from homology"/>
<reference evidence="6" key="1">
    <citation type="journal article" date="2020" name="Stud. Mycol.">
        <title>101 Dothideomycetes genomes: a test case for predicting lifestyles and emergence of pathogens.</title>
        <authorList>
            <person name="Haridas S."/>
            <person name="Albert R."/>
            <person name="Binder M."/>
            <person name="Bloem J."/>
            <person name="Labutti K."/>
            <person name="Salamov A."/>
            <person name="Andreopoulos B."/>
            <person name="Baker S."/>
            <person name="Barry K."/>
            <person name="Bills G."/>
            <person name="Bluhm B."/>
            <person name="Cannon C."/>
            <person name="Castanera R."/>
            <person name="Culley D."/>
            <person name="Daum C."/>
            <person name="Ezra D."/>
            <person name="Gonzalez J."/>
            <person name="Henrissat B."/>
            <person name="Kuo A."/>
            <person name="Liang C."/>
            <person name="Lipzen A."/>
            <person name="Lutzoni F."/>
            <person name="Magnuson J."/>
            <person name="Mondo S."/>
            <person name="Nolan M."/>
            <person name="Ohm R."/>
            <person name="Pangilinan J."/>
            <person name="Park H.-J."/>
            <person name="Ramirez L."/>
            <person name="Alfaro M."/>
            <person name="Sun H."/>
            <person name="Tritt A."/>
            <person name="Yoshinaga Y."/>
            <person name="Zwiers L.-H."/>
            <person name="Turgeon B."/>
            <person name="Goodwin S."/>
            <person name="Spatafora J."/>
            <person name="Crous P."/>
            <person name="Grigoriev I."/>
        </authorList>
    </citation>
    <scope>NUCLEOTIDE SEQUENCE</scope>
    <source>
        <strain evidence="6">CBS 119687</strain>
    </source>
</reference>
<sequence length="464" mass="49590">MARLTHQLRLSSLSMIASCLASTYALPTKTLNSTYFPPRNISAIPSNLTSKVGSLFINPGGPGGSASELIAQLALGAIQSEVFLASFDFIGLDPRGVGLSSQVQCDMDIYAERVSLFPETEEDLEKLIDKNKRLGESCRELTGPLLEHLDTISAAKDHEAVRVALGNDPINFVGMSYGSQLGAQYAALFPDNIRTLAIDGILQHSQSEAANIFIETSSYALGLTHFFDWASKNESSVLRGQDAEALWVSLLINATSTPIPAASCNGTDCRSDVNSEEIMFNAQSYLDFAGQGVGFGSSWELLASALYNATQGDASALSTSFSDPTSISGLAIGCLDWTHSSSSSLADILAQRAMATEFSPLTRGVSEMWQLQHSCLGWPIPVKNPPKQLDVNTKATILMTQSTADPITGLPWALGMLGEIRNKVLVLRQVDGHTSLPLGGKTAEMIFTYLITASAPEQGLVIDS</sequence>
<gene>
    <name evidence="6" type="ORF">P153DRAFT_427037</name>
</gene>